<gene>
    <name evidence="4" type="primary">thpR</name>
    <name evidence="4" type="ORF">F0U60_47655</name>
</gene>
<name>A0ABY9X6G8_9BACT</name>
<protein>
    <recommendedName>
        <fullName evidence="2">RNA 2',3'-cyclic phosphodiesterase</fullName>
        <shortName evidence="2">RNA 2',3'-CPDase</shortName>
        <ecNumber evidence="2">3.1.4.58</ecNumber>
    </recommendedName>
</protein>
<comment type="catalytic activity">
    <reaction evidence="2">
        <text>a 3'-end 2',3'-cyclophospho-ribonucleotide-RNA + H2O = a 3'-end 2'-phospho-ribonucleotide-RNA + H(+)</text>
        <dbReference type="Rhea" id="RHEA:11828"/>
        <dbReference type="Rhea" id="RHEA-COMP:10464"/>
        <dbReference type="Rhea" id="RHEA-COMP:17353"/>
        <dbReference type="ChEBI" id="CHEBI:15377"/>
        <dbReference type="ChEBI" id="CHEBI:15378"/>
        <dbReference type="ChEBI" id="CHEBI:83064"/>
        <dbReference type="ChEBI" id="CHEBI:173113"/>
        <dbReference type="EC" id="3.1.4.58"/>
    </reaction>
</comment>
<dbReference type="RefSeq" id="WP_395810666.1">
    <property type="nucleotide sequence ID" value="NZ_CP043494.1"/>
</dbReference>
<evidence type="ECO:0000313" key="5">
    <source>
        <dbReference type="Proteomes" id="UP001611383"/>
    </source>
</evidence>
<feature type="active site" description="Proton donor" evidence="2">
    <location>
        <position position="40"/>
    </location>
</feature>
<evidence type="ECO:0000259" key="3">
    <source>
        <dbReference type="Pfam" id="PF02834"/>
    </source>
</evidence>
<dbReference type="InterPro" id="IPR004175">
    <property type="entry name" value="RNA_CPDase"/>
</dbReference>
<organism evidence="4 5">
    <name type="scientific">Archangium minus</name>
    <dbReference type="NCBI Taxonomy" id="83450"/>
    <lineage>
        <taxon>Bacteria</taxon>
        <taxon>Pseudomonadati</taxon>
        <taxon>Myxococcota</taxon>
        <taxon>Myxococcia</taxon>
        <taxon>Myxococcales</taxon>
        <taxon>Cystobacterineae</taxon>
        <taxon>Archangiaceae</taxon>
        <taxon>Archangium</taxon>
    </lineage>
</organism>
<sequence>MRLFVAVTLGKTIESEATAALQRLKGLAPRARWVPPANLHLTLSFLGEVEAERLPALKDALVSVGPAHAPLVLTIEGGGSFGSPSHPRVLWAGVGGDTKALGALQADVAGALKPLGFEPEHREYSAHLTLARAKVPRGDRELAECARALQDAKWGEARVDRLVLFESLGGKYHVRAEVPLSRAS</sequence>
<accession>A0ABY9X6G8</accession>
<feature type="active site" description="Proton acceptor" evidence="2">
    <location>
        <position position="127"/>
    </location>
</feature>
<reference evidence="4 5" key="1">
    <citation type="submission" date="2019-08" db="EMBL/GenBank/DDBJ databases">
        <title>Archangium and Cystobacter genomes.</title>
        <authorList>
            <person name="Chen I.-C.K."/>
            <person name="Wielgoss S."/>
        </authorList>
    </citation>
    <scope>NUCLEOTIDE SEQUENCE [LARGE SCALE GENOMIC DNA]</scope>
    <source>
        <strain evidence="4 5">Cbm 6</strain>
    </source>
</reference>
<dbReference type="InterPro" id="IPR009097">
    <property type="entry name" value="Cyclic_Pdiesterase"/>
</dbReference>
<evidence type="ECO:0000256" key="2">
    <source>
        <dbReference type="HAMAP-Rule" id="MF_01940"/>
    </source>
</evidence>
<comment type="function">
    <text evidence="2">Hydrolyzes RNA 2',3'-cyclic phosphodiester to an RNA 2'-phosphomonoester.</text>
</comment>
<dbReference type="Pfam" id="PF02834">
    <property type="entry name" value="LigT_PEase"/>
    <property type="match status" value="2"/>
</dbReference>
<dbReference type="SUPFAM" id="SSF55144">
    <property type="entry name" value="LigT-like"/>
    <property type="match status" value="1"/>
</dbReference>
<dbReference type="PANTHER" id="PTHR35561">
    <property type="entry name" value="RNA 2',3'-CYCLIC PHOSPHODIESTERASE"/>
    <property type="match status" value="1"/>
</dbReference>
<dbReference type="NCBIfam" id="TIGR02258">
    <property type="entry name" value="2_5_ligase"/>
    <property type="match status" value="1"/>
</dbReference>
<keyword evidence="1 2" id="KW-0378">Hydrolase</keyword>
<dbReference type="HAMAP" id="MF_01940">
    <property type="entry name" value="RNA_CPDase"/>
    <property type="match status" value="1"/>
</dbReference>
<dbReference type="InterPro" id="IPR014051">
    <property type="entry name" value="Phosphoesterase_HXTX"/>
</dbReference>
<feature type="domain" description="Phosphoesterase HXTX" evidence="3">
    <location>
        <begin position="16"/>
        <end position="91"/>
    </location>
</feature>
<dbReference type="Proteomes" id="UP001611383">
    <property type="component" value="Chromosome"/>
</dbReference>
<feature type="domain" description="Phosphoesterase HXTX" evidence="3">
    <location>
        <begin position="99"/>
        <end position="168"/>
    </location>
</feature>
<proteinExistence type="inferred from homology"/>
<comment type="similarity">
    <text evidence="2">Belongs to the 2H phosphoesterase superfamily. ThpR family.</text>
</comment>
<dbReference type="EMBL" id="CP043494">
    <property type="protein sequence ID" value="WNG50960.1"/>
    <property type="molecule type" value="Genomic_DNA"/>
</dbReference>
<feature type="short sequence motif" description="HXTX 2" evidence="2">
    <location>
        <begin position="127"/>
        <end position="130"/>
    </location>
</feature>
<feature type="short sequence motif" description="HXTX 1" evidence="2">
    <location>
        <begin position="40"/>
        <end position="43"/>
    </location>
</feature>
<keyword evidence="5" id="KW-1185">Reference proteome</keyword>
<evidence type="ECO:0000313" key="4">
    <source>
        <dbReference type="EMBL" id="WNG50960.1"/>
    </source>
</evidence>
<dbReference type="EC" id="3.1.4.58" evidence="2"/>
<dbReference type="Gene3D" id="3.90.1140.10">
    <property type="entry name" value="Cyclic phosphodiesterase"/>
    <property type="match status" value="1"/>
</dbReference>
<dbReference type="PANTHER" id="PTHR35561:SF1">
    <property type="entry name" value="RNA 2',3'-CYCLIC PHOSPHODIESTERASE"/>
    <property type="match status" value="1"/>
</dbReference>
<evidence type="ECO:0000256" key="1">
    <source>
        <dbReference type="ARBA" id="ARBA00022801"/>
    </source>
</evidence>